<evidence type="ECO:0000313" key="3">
    <source>
        <dbReference type="Proteomes" id="UP000516349"/>
    </source>
</evidence>
<evidence type="ECO:0000313" key="2">
    <source>
        <dbReference type="EMBL" id="QNT78056.1"/>
    </source>
</evidence>
<reference evidence="2 3" key="1">
    <citation type="submission" date="2020-08" db="EMBL/GenBank/DDBJ databases">
        <title>Complete genome sequence of Entomobacter blattae G55GP.</title>
        <authorList>
            <person name="Poehlein A."/>
            <person name="Guzman J."/>
            <person name="Daniel R."/>
            <person name="Vilcinskas A."/>
        </authorList>
    </citation>
    <scope>NUCLEOTIDE SEQUENCE [LARGE SCALE GENOMIC DNA]</scope>
    <source>
        <strain evidence="2 3">G55GP</strain>
    </source>
</reference>
<protein>
    <submittedName>
        <fullName evidence="2">Uncharacterized protein</fullName>
    </submittedName>
</protein>
<gene>
    <name evidence="2" type="ORF">JGUZn3_08230</name>
</gene>
<keyword evidence="1" id="KW-1133">Transmembrane helix</keyword>
<sequence length="65" mass="7277">MVVNPAKSLLKQGMGFTLWPYLRGVTLSGLSAILAVNLPLTIAEKWPPRSVLHVFMRTVIFCHKK</sequence>
<proteinExistence type="predicted"/>
<accession>A0A7H1NQJ6</accession>
<name>A0A7H1NQJ6_9PROT</name>
<keyword evidence="3" id="KW-1185">Reference proteome</keyword>
<dbReference type="Proteomes" id="UP000516349">
    <property type="component" value="Chromosome"/>
</dbReference>
<feature type="transmembrane region" description="Helical" evidence="1">
    <location>
        <begin position="20"/>
        <end position="40"/>
    </location>
</feature>
<dbReference type="AlphaFoldDB" id="A0A7H1NQJ6"/>
<evidence type="ECO:0000256" key="1">
    <source>
        <dbReference type="SAM" id="Phobius"/>
    </source>
</evidence>
<keyword evidence="1" id="KW-0472">Membrane</keyword>
<dbReference type="KEGG" id="ebla:JGUZn3_08230"/>
<keyword evidence="1" id="KW-0812">Transmembrane</keyword>
<dbReference type="EMBL" id="CP060244">
    <property type="protein sequence ID" value="QNT78056.1"/>
    <property type="molecule type" value="Genomic_DNA"/>
</dbReference>
<organism evidence="2 3">
    <name type="scientific">Entomobacter blattae</name>
    <dbReference type="NCBI Taxonomy" id="2762277"/>
    <lineage>
        <taxon>Bacteria</taxon>
        <taxon>Pseudomonadati</taxon>
        <taxon>Pseudomonadota</taxon>
        <taxon>Alphaproteobacteria</taxon>
        <taxon>Acetobacterales</taxon>
        <taxon>Acetobacteraceae</taxon>
        <taxon>Entomobacter</taxon>
    </lineage>
</organism>